<dbReference type="EMBL" id="AMKT01000027">
    <property type="protein sequence ID" value="OXG25647.1"/>
    <property type="molecule type" value="Genomic_DNA"/>
</dbReference>
<dbReference type="AlphaFoldDB" id="A0A854QP42"/>
<protein>
    <submittedName>
        <fullName evidence="1">Uncharacterized protein</fullName>
    </submittedName>
</protein>
<dbReference type="Proteomes" id="UP000199727">
    <property type="component" value="Unassembled WGS sequence"/>
</dbReference>
<evidence type="ECO:0000313" key="2">
    <source>
        <dbReference type="Proteomes" id="UP000199727"/>
    </source>
</evidence>
<proteinExistence type="predicted"/>
<evidence type="ECO:0000313" key="1">
    <source>
        <dbReference type="EMBL" id="OXG25647.1"/>
    </source>
</evidence>
<gene>
    <name evidence="1" type="ORF">C361_01607</name>
</gene>
<sequence length="263" mass="29090">MIQTGIDETIPKFKERLRSNKSGKVIEQDFADVVQTVFFFSAKLLTDEQKLFDQAIHLCATSAHVQEPNLSGLYLSKKPVLPVSDNHTGVGAEKRRVDDADSLTNVVSLTESAKAMLMLTRNLWVYQGLTNGSMGQSSSPALVPASNIMAGSSTVSSSTKPSRTVTPVSAPSIPVIIRKSPEASKEQELTDQNDDQKQYDVSETFKASKGNSLLLCIHLQIVHYCKAWASDVSEREWEGRTKRQTITLVSIYCLRLDVLSRKR</sequence>
<name>A0A854QP42_CRYNE</name>
<comment type="caution">
    <text evidence="1">The sequence shown here is derived from an EMBL/GenBank/DDBJ whole genome shotgun (WGS) entry which is preliminary data.</text>
</comment>
<reference evidence="1 2" key="1">
    <citation type="submission" date="2017-06" db="EMBL/GenBank/DDBJ databases">
        <title>Global population genomics of the pathogenic fungus Cryptococcus neoformans var. grubii.</title>
        <authorList>
            <person name="Cuomo C."/>
            <person name="Litvintseva A."/>
            <person name="Chen Y."/>
            <person name="Young S."/>
            <person name="Zeng Q."/>
            <person name="Chapman S."/>
            <person name="Gujja S."/>
            <person name="Saif S."/>
            <person name="Birren B."/>
        </authorList>
    </citation>
    <scope>NUCLEOTIDE SEQUENCE [LARGE SCALE GENOMIC DNA]</scope>
    <source>
        <strain evidence="1 2">Tu259-1</strain>
    </source>
</reference>
<organism evidence="1 2">
    <name type="scientific">Cryptococcus neoformans Tu259-1</name>
    <dbReference type="NCBI Taxonomy" id="1230072"/>
    <lineage>
        <taxon>Eukaryota</taxon>
        <taxon>Fungi</taxon>
        <taxon>Dikarya</taxon>
        <taxon>Basidiomycota</taxon>
        <taxon>Agaricomycotina</taxon>
        <taxon>Tremellomycetes</taxon>
        <taxon>Tremellales</taxon>
        <taxon>Cryptococcaceae</taxon>
        <taxon>Cryptococcus</taxon>
        <taxon>Cryptococcus neoformans species complex</taxon>
    </lineage>
</organism>
<accession>A0A854QP42</accession>